<dbReference type="GO" id="GO:0008270">
    <property type="term" value="F:zinc ion binding"/>
    <property type="evidence" value="ECO:0007669"/>
    <property type="project" value="UniProtKB-UniRule"/>
</dbReference>
<name>A0A0B2UN73_TOXCA</name>
<dbReference type="PROSITE" id="PS00162">
    <property type="entry name" value="ALPHA_CA_1"/>
    <property type="match status" value="1"/>
</dbReference>
<feature type="domain" description="Alpha-carbonic anhydrase" evidence="6">
    <location>
        <begin position="1"/>
        <end position="257"/>
    </location>
</feature>
<feature type="compositionally biased region" description="Polar residues" evidence="5">
    <location>
        <begin position="1"/>
        <end position="14"/>
    </location>
</feature>
<feature type="region of interest" description="Disordered" evidence="5">
    <location>
        <begin position="1"/>
        <end position="32"/>
    </location>
</feature>
<keyword evidence="8" id="KW-1185">Reference proteome</keyword>
<dbReference type="CDD" id="cd00326">
    <property type="entry name" value="alpha_CA"/>
    <property type="match status" value="1"/>
</dbReference>
<evidence type="ECO:0000259" key="6">
    <source>
        <dbReference type="PROSITE" id="PS51144"/>
    </source>
</evidence>
<evidence type="ECO:0000313" key="7">
    <source>
        <dbReference type="EMBL" id="KHN70793.1"/>
    </source>
</evidence>
<dbReference type="EC" id="4.2.1.1" evidence="4"/>
<comment type="catalytic activity">
    <reaction evidence="4">
        <text>hydrogencarbonate + H(+) = CO2 + H2O</text>
        <dbReference type="Rhea" id="RHEA:10748"/>
        <dbReference type="ChEBI" id="CHEBI:15377"/>
        <dbReference type="ChEBI" id="CHEBI:15378"/>
        <dbReference type="ChEBI" id="CHEBI:16526"/>
        <dbReference type="ChEBI" id="CHEBI:17544"/>
        <dbReference type="EC" id="4.2.1.1"/>
    </reaction>
</comment>
<organism evidence="7 8">
    <name type="scientific">Toxocara canis</name>
    <name type="common">Canine roundworm</name>
    <dbReference type="NCBI Taxonomy" id="6265"/>
    <lineage>
        <taxon>Eukaryota</taxon>
        <taxon>Metazoa</taxon>
        <taxon>Ecdysozoa</taxon>
        <taxon>Nematoda</taxon>
        <taxon>Chromadorea</taxon>
        <taxon>Rhabditida</taxon>
        <taxon>Spirurina</taxon>
        <taxon>Ascaridomorpha</taxon>
        <taxon>Ascaridoidea</taxon>
        <taxon>Toxocaridae</taxon>
        <taxon>Toxocara</taxon>
    </lineage>
</organism>
<dbReference type="OMA" id="IIPANHR"/>
<dbReference type="GO" id="GO:0004089">
    <property type="term" value="F:carbonate dehydratase activity"/>
    <property type="evidence" value="ECO:0007669"/>
    <property type="project" value="UniProtKB-UniRule"/>
</dbReference>
<evidence type="ECO:0000256" key="3">
    <source>
        <dbReference type="ARBA" id="ARBA00022833"/>
    </source>
</evidence>
<keyword evidence="3 4" id="KW-0862">Zinc</keyword>
<evidence type="ECO:0000256" key="1">
    <source>
        <dbReference type="ARBA" id="ARBA00010718"/>
    </source>
</evidence>
<dbReference type="Pfam" id="PF00194">
    <property type="entry name" value="Carb_anhydrase"/>
    <property type="match status" value="1"/>
</dbReference>
<dbReference type="InterPro" id="IPR018338">
    <property type="entry name" value="Carbonic_anhydrase_a-class_CS"/>
</dbReference>
<dbReference type="InterPro" id="IPR036398">
    <property type="entry name" value="CA_dom_sf"/>
</dbReference>
<dbReference type="PANTHER" id="PTHR18952">
    <property type="entry name" value="CARBONIC ANHYDRASE"/>
    <property type="match status" value="1"/>
</dbReference>
<evidence type="ECO:0000313" key="8">
    <source>
        <dbReference type="Proteomes" id="UP000031036"/>
    </source>
</evidence>
<evidence type="ECO:0000256" key="5">
    <source>
        <dbReference type="SAM" id="MobiDB-lite"/>
    </source>
</evidence>
<dbReference type="STRING" id="6265.A0A0B2UN73"/>
<dbReference type="Gene3D" id="3.10.200.10">
    <property type="entry name" value="Alpha carbonic anhydrase"/>
    <property type="match status" value="1"/>
</dbReference>
<dbReference type="InterPro" id="IPR023561">
    <property type="entry name" value="Carbonic_anhydrase_a-class"/>
</dbReference>
<dbReference type="Proteomes" id="UP000031036">
    <property type="component" value="Unassembled WGS sequence"/>
</dbReference>
<comment type="caution">
    <text evidence="7">The sequence shown here is derived from an EMBL/GenBank/DDBJ whole genome shotgun (WGS) entry which is preliminary data.</text>
</comment>
<protein>
    <recommendedName>
        <fullName evidence="4">Carbonic anhydrase</fullName>
        <ecNumber evidence="4">4.2.1.1</ecNumber>
    </recommendedName>
</protein>
<dbReference type="GO" id="GO:0005737">
    <property type="term" value="C:cytoplasm"/>
    <property type="evidence" value="ECO:0007669"/>
    <property type="project" value="TreeGrafter"/>
</dbReference>
<proteinExistence type="inferred from homology"/>
<dbReference type="OrthoDB" id="429145at2759"/>
<dbReference type="SMART" id="SM01057">
    <property type="entry name" value="Carb_anhydrase"/>
    <property type="match status" value="1"/>
</dbReference>
<reference evidence="7 8" key="1">
    <citation type="submission" date="2014-11" db="EMBL/GenBank/DDBJ databases">
        <title>Genetic blueprint of the zoonotic pathogen Toxocara canis.</title>
        <authorList>
            <person name="Zhu X.-Q."/>
            <person name="Korhonen P.K."/>
            <person name="Cai H."/>
            <person name="Young N.D."/>
            <person name="Nejsum P."/>
            <person name="von Samson-Himmelstjerna G."/>
            <person name="Boag P.R."/>
            <person name="Tan P."/>
            <person name="Li Q."/>
            <person name="Min J."/>
            <person name="Yang Y."/>
            <person name="Wang X."/>
            <person name="Fang X."/>
            <person name="Hall R.S."/>
            <person name="Hofmann A."/>
            <person name="Sternberg P.W."/>
            <person name="Jex A.R."/>
            <person name="Gasser R.B."/>
        </authorList>
    </citation>
    <scope>NUCLEOTIDE SEQUENCE [LARGE SCALE GENOMIC DNA]</scope>
    <source>
        <strain evidence="7">PN_DK_2014</strain>
    </source>
</reference>
<keyword evidence="2 4" id="KW-0479">Metal-binding</keyword>
<keyword evidence="4" id="KW-0456">Lyase</keyword>
<comment type="cofactor">
    <cofactor evidence="4">
        <name>Zn(2+)</name>
        <dbReference type="ChEBI" id="CHEBI:29105"/>
    </cofactor>
</comment>
<sequence>MFASTRSPSNSSLGSDADEHDGSSGEKQSPINITKEIIDYDPALKSSQLKFSYKLGDAKTVEITKNGFSCKINENGTSTLTGSHLPAVYRFREFHGHWGETEEDGSEHRISGRAFSGELHFMFWNPKYKNYQQCLKQPDGVAILAVFVLMDAEDNEHFQPLLTAIEESLAMDTPVALPKGFDFSRLLPDKLHYYTYEGSLTVAPFNECAIWTILHRPIPIGISQLQVLRTVMGDNARAMQEVYERRVRASFKTAKTT</sequence>
<dbReference type="PANTHER" id="PTHR18952:SF124">
    <property type="entry name" value="CARBONIC ANHYDRASE 7"/>
    <property type="match status" value="1"/>
</dbReference>
<evidence type="ECO:0000256" key="4">
    <source>
        <dbReference type="RuleBase" id="RU367011"/>
    </source>
</evidence>
<gene>
    <name evidence="7" type="primary">cahz</name>
    <name evidence="7" type="ORF">Tcan_18935</name>
</gene>
<accession>A0A0B2UN73</accession>
<dbReference type="PROSITE" id="PS51144">
    <property type="entry name" value="ALPHA_CA_2"/>
    <property type="match status" value="1"/>
</dbReference>
<dbReference type="SUPFAM" id="SSF51069">
    <property type="entry name" value="Carbonic anhydrase"/>
    <property type="match status" value="1"/>
</dbReference>
<evidence type="ECO:0000256" key="2">
    <source>
        <dbReference type="ARBA" id="ARBA00022723"/>
    </source>
</evidence>
<dbReference type="InterPro" id="IPR001148">
    <property type="entry name" value="CA_dom"/>
</dbReference>
<dbReference type="AlphaFoldDB" id="A0A0B2UN73"/>
<comment type="function">
    <text evidence="4">Reversible hydration of carbon dioxide.</text>
</comment>
<comment type="similarity">
    <text evidence="1 4">Belongs to the alpha-carbonic anhydrase family.</text>
</comment>
<dbReference type="EMBL" id="JPKZ01022849">
    <property type="protein sequence ID" value="KHN70793.1"/>
    <property type="molecule type" value="Genomic_DNA"/>
</dbReference>